<dbReference type="PANTHER" id="PTHR18964">
    <property type="entry name" value="ROK (REPRESSOR, ORF, KINASE) FAMILY"/>
    <property type="match status" value="1"/>
</dbReference>
<gene>
    <name evidence="2" type="ORF">S03H2_60056</name>
</gene>
<dbReference type="Gene3D" id="1.10.10.10">
    <property type="entry name" value="Winged helix-like DNA-binding domain superfamily/Winged helix DNA-binding domain"/>
    <property type="match status" value="1"/>
</dbReference>
<feature type="domain" description="HTH marR-type" evidence="1">
    <location>
        <begin position="14"/>
        <end position="56"/>
    </location>
</feature>
<proteinExistence type="predicted"/>
<protein>
    <recommendedName>
        <fullName evidence="1">HTH marR-type domain-containing protein</fullName>
    </recommendedName>
</protein>
<dbReference type="Pfam" id="PF01047">
    <property type="entry name" value="MarR"/>
    <property type="match status" value="1"/>
</dbReference>
<dbReference type="CDD" id="cd23763">
    <property type="entry name" value="ASKHA_ATPase_ROK"/>
    <property type="match status" value="1"/>
</dbReference>
<reference evidence="2" key="1">
    <citation type="journal article" date="2014" name="Front. Microbiol.">
        <title>High frequency of phylogenetically diverse reductive dehalogenase-homologous genes in deep subseafloor sedimentary metagenomes.</title>
        <authorList>
            <person name="Kawai M."/>
            <person name="Futagami T."/>
            <person name="Toyoda A."/>
            <person name="Takaki Y."/>
            <person name="Nishi S."/>
            <person name="Hori S."/>
            <person name="Arai W."/>
            <person name="Tsubouchi T."/>
            <person name="Morono Y."/>
            <person name="Uchiyama I."/>
            <person name="Ito T."/>
            <person name="Fujiyama A."/>
            <person name="Inagaki F."/>
            <person name="Takami H."/>
        </authorList>
    </citation>
    <scope>NUCLEOTIDE SEQUENCE</scope>
    <source>
        <strain evidence="2">Expedition CK06-06</strain>
    </source>
</reference>
<dbReference type="EMBL" id="BARU01038670">
    <property type="protein sequence ID" value="GAH87088.1"/>
    <property type="molecule type" value="Genomic_DNA"/>
</dbReference>
<dbReference type="SUPFAM" id="SSF46785">
    <property type="entry name" value="Winged helix' DNA-binding domain"/>
    <property type="match status" value="1"/>
</dbReference>
<dbReference type="InterPro" id="IPR036388">
    <property type="entry name" value="WH-like_DNA-bd_sf"/>
</dbReference>
<evidence type="ECO:0000313" key="2">
    <source>
        <dbReference type="EMBL" id="GAH87088.1"/>
    </source>
</evidence>
<dbReference type="Gene3D" id="3.30.420.40">
    <property type="match status" value="2"/>
</dbReference>
<dbReference type="InterPro" id="IPR043129">
    <property type="entry name" value="ATPase_NBD"/>
</dbReference>
<dbReference type="GO" id="GO:0003700">
    <property type="term" value="F:DNA-binding transcription factor activity"/>
    <property type="evidence" value="ECO:0007669"/>
    <property type="project" value="InterPro"/>
</dbReference>
<dbReference type="InterPro" id="IPR000835">
    <property type="entry name" value="HTH_MarR-typ"/>
</dbReference>
<name>X1KYS5_9ZZZZ</name>
<sequence>IKPLRSHDVRERNEKLVLRLIYNRKGISQSEIAVLTSLKPPTVFRIFTSLIDQGFIIGCNTDRVVIEKKGRKPSFFCVNPDACYAIGLDFWWQSAAVLVADFSGRPIYEDLVKFKVGIDAEKMMTRIEGLLRSAIQNSGVEEQKIIGIGIGAPGVVDIEQGRLLKYPRAKGMTNYSIKNRISDSFGVPVYIHNNCSVIALSEYRYGKAKGQESMLVILIRAGVGGAFIQDGKAFVNQSKTALEV</sequence>
<dbReference type="PANTHER" id="PTHR18964:SF149">
    <property type="entry name" value="BIFUNCTIONAL UDP-N-ACETYLGLUCOSAMINE 2-EPIMERASE_N-ACETYLMANNOSAMINE KINASE"/>
    <property type="match status" value="1"/>
</dbReference>
<organism evidence="2">
    <name type="scientific">marine sediment metagenome</name>
    <dbReference type="NCBI Taxonomy" id="412755"/>
    <lineage>
        <taxon>unclassified sequences</taxon>
        <taxon>metagenomes</taxon>
        <taxon>ecological metagenomes</taxon>
    </lineage>
</organism>
<feature type="non-terminal residue" evidence="2">
    <location>
        <position position="1"/>
    </location>
</feature>
<feature type="non-terminal residue" evidence="2">
    <location>
        <position position="244"/>
    </location>
</feature>
<accession>X1KYS5</accession>
<comment type="caution">
    <text evidence="2">The sequence shown here is derived from an EMBL/GenBank/DDBJ whole genome shotgun (WGS) entry which is preliminary data.</text>
</comment>
<evidence type="ECO:0000259" key="1">
    <source>
        <dbReference type="Pfam" id="PF01047"/>
    </source>
</evidence>
<dbReference type="Pfam" id="PF00480">
    <property type="entry name" value="ROK"/>
    <property type="match status" value="1"/>
</dbReference>
<dbReference type="InterPro" id="IPR036390">
    <property type="entry name" value="WH_DNA-bd_sf"/>
</dbReference>
<dbReference type="InterPro" id="IPR000600">
    <property type="entry name" value="ROK"/>
</dbReference>
<dbReference type="SUPFAM" id="SSF53067">
    <property type="entry name" value="Actin-like ATPase domain"/>
    <property type="match status" value="1"/>
</dbReference>
<dbReference type="AlphaFoldDB" id="X1KYS5"/>